<comment type="caution">
    <text evidence="5">The sequence shown here is derived from an EMBL/GenBank/DDBJ whole genome shotgun (WGS) entry which is preliminary data.</text>
</comment>
<dbReference type="PROSITE" id="PS50893">
    <property type="entry name" value="ABC_TRANSPORTER_2"/>
    <property type="match status" value="1"/>
</dbReference>
<feature type="domain" description="ABC transporter" evidence="4">
    <location>
        <begin position="2"/>
        <end position="228"/>
    </location>
</feature>
<dbReference type="InterPro" id="IPR017871">
    <property type="entry name" value="ABC_transporter-like_CS"/>
</dbReference>
<proteinExistence type="predicted"/>
<dbReference type="SUPFAM" id="SSF52540">
    <property type="entry name" value="P-loop containing nucleoside triphosphate hydrolases"/>
    <property type="match status" value="1"/>
</dbReference>
<evidence type="ECO:0000256" key="2">
    <source>
        <dbReference type="ARBA" id="ARBA00022741"/>
    </source>
</evidence>
<dbReference type="GO" id="GO:0016887">
    <property type="term" value="F:ATP hydrolysis activity"/>
    <property type="evidence" value="ECO:0007669"/>
    <property type="project" value="InterPro"/>
</dbReference>
<dbReference type="PANTHER" id="PTHR43023:SF6">
    <property type="entry name" value="INTERMEMBRANE PHOSPHOLIPID TRANSPORT SYSTEM ATP-BINDING PROTEIN MLAF"/>
    <property type="match status" value="1"/>
</dbReference>
<keyword evidence="3" id="KW-0067">ATP-binding</keyword>
<dbReference type="AlphaFoldDB" id="A0A0S8GGH7"/>
<dbReference type="SMART" id="SM00382">
    <property type="entry name" value="AAA"/>
    <property type="match status" value="1"/>
</dbReference>
<evidence type="ECO:0000256" key="1">
    <source>
        <dbReference type="ARBA" id="ARBA00022448"/>
    </source>
</evidence>
<dbReference type="PANTHER" id="PTHR43023">
    <property type="entry name" value="PROTEIN TRIGALACTOSYLDIACYLGLYCEROL 3, CHLOROPLASTIC"/>
    <property type="match status" value="1"/>
</dbReference>
<dbReference type="InterPro" id="IPR027417">
    <property type="entry name" value="P-loop_NTPase"/>
</dbReference>
<protein>
    <recommendedName>
        <fullName evidence="4">ABC transporter domain-containing protein</fullName>
    </recommendedName>
</protein>
<accession>A0A0S8GGH7</accession>
<dbReference type="PROSITE" id="PS00211">
    <property type="entry name" value="ABC_TRANSPORTER_1"/>
    <property type="match status" value="1"/>
</dbReference>
<reference evidence="5 6" key="1">
    <citation type="journal article" date="2015" name="Microbiome">
        <title>Genomic resolution of linkages in carbon, nitrogen, and sulfur cycling among widespread estuary sediment bacteria.</title>
        <authorList>
            <person name="Baker B.J."/>
            <person name="Lazar C.S."/>
            <person name="Teske A.P."/>
            <person name="Dick G.J."/>
        </authorList>
    </citation>
    <scope>NUCLEOTIDE SEQUENCE [LARGE SCALE GENOMIC DNA]</scope>
    <source>
        <strain evidence="5">SM23_60</strain>
    </source>
</reference>
<evidence type="ECO:0000313" key="5">
    <source>
        <dbReference type="EMBL" id="KPK70714.1"/>
    </source>
</evidence>
<keyword evidence="1" id="KW-0813">Transport</keyword>
<gene>
    <name evidence="5" type="ORF">AMJ87_08425</name>
</gene>
<keyword evidence="2" id="KW-0547">Nucleotide-binding</keyword>
<dbReference type="GO" id="GO:0005524">
    <property type="term" value="F:ATP binding"/>
    <property type="evidence" value="ECO:0007669"/>
    <property type="project" value="UniProtKB-KW"/>
</dbReference>
<evidence type="ECO:0000313" key="6">
    <source>
        <dbReference type="Proteomes" id="UP000051096"/>
    </source>
</evidence>
<dbReference type="InterPro" id="IPR003593">
    <property type="entry name" value="AAA+_ATPase"/>
</dbReference>
<dbReference type="Gene3D" id="3.40.50.300">
    <property type="entry name" value="P-loop containing nucleotide triphosphate hydrolases"/>
    <property type="match status" value="1"/>
</dbReference>
<dbReference type="Pfam" id="PF00005">
    <property type="entry name" value="ABC_tran"/>
    <property type="match status" value="1"/>
</dbReference>
<dbReference type="InterPro" id="IPR003439">
    <property type="entry name" value="ABC_transporter-like_ATP-bd"/>
</dbReference>
<evidence type="ECO:0000256" key="3">
    <source>
        <dbReference type="ARBA" id="ARBA00022840"/>
    </source>
</evidence>
<dbReference type="EMBL" id="LJUO01000082">
    <property type="protein sequence ID" value="KPK70714.1"/>
    <property type="molecule type" value="Genomic_DNA"/>
</dbReference>
<name>A0A0S8GGH7_UNCW3</name>
<evidence type="ECO:0000259" key="4">
    <source>
        <dbReference type="PROSITE" id="PS50893"/>
    </source>
</evidence>
<sequence>MIDVRNLSKKFDSLVVLDNVSFTVGDAQLVVILGPSGTGKTILLKSILGLSPVDGGEVIFDGISIQKAQEHELYNIRKNIGFVFQGTALFDSMDVVDNIALPLCEHTSISRREIANKVVKILHIIGMSGRGKLYPRSLSGGMKRLVAVGRALALDPKYLFYDEPTTGLDPIMRERVVQLIIELKKKYGKSGIVVTHDLETAKAVGDEIYMLKKGKIGKLTHVGKEVYNG</sequence>
<organism evidence="5 6">
    <name type="scientific">candidate division WOR_3 bacterium SM23_60</name>
    <dbReference type="NCBI Taxonomy" id="1703780"/>
    <lineage>
        <taxon>Bacteria</taxon>
        <taxon>Bacteria division WOR-3</taxon>
    </lineage>
</organism>
<dbReference type="Proteomes" id="UP000051096">
    <property type="component" value="Unassembled WGS sequence"/>
</dbReference>